<feature type="domain" description="ABC transporter" evidence="8">
    <location>
        <begin position="37"/>
        <end position="280"/>
    </location>
</feature>
<evidence type="ECO:0000313" key="10">
    <source>
        <dbReference type="Proteomes" id="UP001597181"/>
    </source>
</evidence>
<evidence type="ECO:0000256" key="5">
    <source>
        <dbReference type="ARBA" id="ARBA00022967"/>
    </source>
</evidence>
<dbReference type="RefSeq" id="WP_343961533.1">
    <property type="nucleotide sequence ID" value="NZ_BAAAKZ010000012.1"/>
</dbReference>
<evidence type="ECO:0000313" key="9">
    <source>
        <dbReference type="EMBL" id="MFD1203190.1"/>
    </source>
</evidence>
<dbReference type="SUPFAM" id="SSF52540">
    <property type="entry name" value="P-loop containing nucleoside triphosphate hydrolases"/>
    <property type="match status" value="1"/>
</dbReference>
<keyword evidence="3" id="KW-0547">Nucleotide-binding</keyword>
<proteinExistence type="predicted"/>
<reference evidence="10" key="1">
    <citation type="journal article" date="2019" name="Int. J. Syst. Evol. Microbiol.">
        <title>The Global Catalogue of Microorganisms (GCM) 10K type strain sequencing project: providing services to taxonomists for standard genome sequencing and annotation.</title>
        <authorList>
            <consortium name="The Broad Institute Genomics Platform"/>
            <consortium name="The Broad Institute Genome Sequencing Center for Infectious Disease"/>
            <person name="Wu L."/>
            <person name="Ma J."/>
        </authorList>
    </citation>
    <scope>NUCLEOTIDE SEQUENCE [LARGE SCALE GENOMIC DNA]</scope>
    <source>
        <strain evidence="10">CCUG 50213</strain>
    </source>
</reference>
<dbReference type="PANTHER" id="PTHR43166">
    <property type="entry name" value="AMINO ACID IMPORT ATP-BINDING PROTEIN"/>
    <property type="match status" value="1"/>
</dbReference>
<dbReference type="GO" id="GO:0005524">
    <property type="term" value="F:ATP binding"/>
    <property type="evidence" value="ECO:0007669"/>
    <property type="project" value="UniProtKB-KW"/>
</dbReference>
<dbReference type="EMBL" id="JBHTLY010000009">
    <property type="protein sequence ID" value="MFD1203190.1"/>
    <property type="molecule type" value="Genomic_DNA"/>
</dbReference>
<evidence type="ECO:0000256" key="6">
    <source>
        <dbReference type="ARBA" id="ARBA00023136"/>
    </source>
</evidence>
<evidence type="ECO:0000256" key="7">
    <source>
        <dbReference type="SAM" id="MobiDB-lite"/>
    </source>
</evidence>
<evidence type="ECO:0000256" key="2">
    <source>
        <dbReference type="ARBA" id="ARBA00022475"/>
    </source>
</evidence>
<keyword evidence="10" id="KW-1185">Reference proteome</keyword>
<dbReference type="PROSITE" id="PS50893">
    <property type="entry name" value="ABC_TRANSPORTER_2"/>
    <property type="match status" value="1"/>
</dbReference>
<keyword evidence="6" id="KW-0472">Membrane</keyword>
<keyword evidence="4 9" id="KW-0067">ATP-binding</keyword>
<comment type="caution">
    <text evidence="9">The sequence shown here is derived from an EMBL/GenBank/DDBJ whole genome shotgun (WGS) entry which is preliminary data.</text>
</comment>
<evidence type="ECO:0000259" key="8">
    <source>
        <dbReference type="PROSITE" id="PS50893"/>
    </source>
</evidence>
<dbReference type="InterPro" id="IPR003439">
    <property type="entry name" value="ABC_transporter-like_ATP-bd"/>
</dbReference>
<sequence length="317" mass="32883">MSRLTRQAASGAASGASAAVDPSLLSTAELRQALPLVTTRGLRVAYESGPNVLDGVDLDLFPGEMVALLGSSGSGKSTLMRSLTGFAPVTGGQVRVAGHDVTNLRRGELRTLRSEVGQVFQQFNLIGRMSVLTNVLTGALHGAGPINLAYGFTSAHRGRALELLDRVGIAHKAKDQARSLSGGQQQRVAIARALMQQPKLILADEPVASLDPKLADSVLELLREIAVQDGIPVLVSLHVLPLALAHTDRIVGLRHGEMIVSGRTSDLDAAQLAPLYADDADDTDDADADAAAHTAPVSAQASAPGSAPAGLARQEVA</sequence>
<feature type="region of interest" description="Disordered" evidence="7">
    <location>
        <begin position="279"/>
        <end position="317"/>
    </location>
</feature>
<dbReference type="InterPro" id="IPR027417">
    <property type="entry name" value="P-loop_NTPase"/>
</dbReference>
<dbReference type="SMART" id="SM00382">
    <property type="entry name" value="AAA"/>
    <property type="match status" value="1"/>
</dbReference>
<dbReference type="Proteomes" id="UP001597181">
    <property type="component" value="Unassembled WGS sequence"/>
</dbReference>
<dbReference type="InterPro" id="IPR012693">
    <property type="entry name" value="ABC_transpr_PhnC"/>
</dbReference>
<feature type="compositionally biased region" description="Low complexity" evidence="7">
    <location>
        <begin position="289"/>
        <end position="317"/>
    </location>
</feature>
<dbReference type="PROSITE" id="PS00211">
    <property type="entry name" value="ABC_TRANSPORTER_1"/>
    <property type="match status" value="1"/>
</dbReference>
<dbReference type="PANTHER" id="PTHR43166:SF6">
    <property type="entry name" value="PHOSPHONATES IMPORT ATP-BINDING PROTEIN PHNC"/>
    <property type="match status" value="1"/>
</dbReference>
<dbReference type="Pfam" id="PF00005">
    <property type="entry name" value="ABC_tran"/>
    <property type="match status" value="1"/>
</dbReference>
<dbReference type="CDD" id="cd03256">
    <property type="entry name" value="ABC_PhnC_transporter"/>
    <property type="match status" value="1"/>
</dbReference>
<organism evidence="9 10">
    <name type="scientific">Leucobacter albus</name>
    <dbReference type="NCBI Taxonomy" id="272210"/>
    <lineage>
        <taxon>Bacteria</taxon>
        <taxon>Bacillati</taxon>
        <taxon>Actinomycetota</taxon>
        <taxon>Actinomycetes</taxon>
        <taxon>Micrococcales</taxon>
        <taxon>Microbacteriaceae</taxon>
        <taxon>Leucobacter</taxon>
    </lineage>
</organism>
<evidence type="ECO:0000256" key="3">
    <source>
        <dbReference type="ARBA" id="ARBA00022741"/>
    </source>
</evidence>
<keyword evidence="5" id="KW-1278">Translocase</keyword>
<dbReference type="Gene3D" id="3.40.50.300">
    <property type="entry name" value="P-loop containing nucleotide triphosphate hydrolases"/>
    <property type="match status" value="1"/>
</dbReference>
<evidence type="ECO:0000256" key="1">
    <source>
        <dbReference type="ARBA" id="ARBA00022448"/>
    </source>
</evidence>
<feature type="compositionally biased region" description="Acidic residues" evidence="7">
    <location>
        <begin position="279"/>
        <end position="288"/>
    </location>
</feature>
<name>A0ABW3TRG6_9MICO</name>
<keyword evidence="2" id="KW-1003">Cell membrane</keyword>
<dbReference type="InterPro" id="IPR017871">
    <property type="entry name" value="ABC_transporter-like_CS"/>
</dbReference>
<evidence type="ECO:0000256" key="4">
    <source>
        <dbReference type="ARBA" id="ARBA00022840"/>
    </source>
</evidence>
<dbReference type="InterPro" id="IPR003593">
    <property type="entry name" value="AAA+_ATPase"/>
</dbReference>
<keyword evidence="1" id="KW-0813">Transport</keyword>
<accession>A0ABW3TRG6</accession>
<protein>
    <submittedName>
        <fullName evidence="9">Phosphonate ABC transporter ATP-binding protein</fullName>
    </submittedName>
</protein>
<gene>
    <name evidence="9" type="ORF">ACFQ3U_14930</name>
</gene>
<dbReference type="InterPro" id="IPR050086">
    <property type="entry name" value="MetN_ABC_transporter-like"/>
</dbReference>